<evidence type="ECO:0000256" key="1">
    <source>
        <dbReference type="ARBA" id="ARBA00010945"/>
    </source>
</evidence>
<dbReference type="GO" id="GO:0005829">
    <property type="term" value="C:cytosol"/>
    <property type="evidence" value="ECO:0007669"/>
    <property type="project" value="TreeGrafter"/>
</dbReference>
<evidence type="ECO:0000259" key="6">
    <source>
        <dbReference type="PROSITE" id="PS50173"/>
    </source>
</evidence>
<sequence>MESKPVALVDVNNFYASCERVFNPSLAGRPVVVLSNNDGCVVARSAEAKALGIPMGIPLFKIEKEVRQHRIAVFSSNYELYADMSNRVMTILTEFAPGIEIYSIDECFLDLRGLEHINRIAYGQEIRSRIRTWTGLTVCVGIGPSKTLAKFANHCAKKRPEFGGVCDVLTMATDTLDRIQGEIDVGEVWGIGPRISKRLREMGITTVKALRDADPNRIRKEFSVVAERTVLELRGTSCLDLEQVAPAKQQIMSSRSFGQPVHTLEELEQAVVTYTSRAAEKLRQQRSSAGALGVFIQTNPFKLNDPQYHPSTTVGLPYSSDDSRALVQAALHGLRRIFEPGFAYKKAGIVLTEIEARSDAPQDLFAPPAENQQRSRALMDVLDEINLRHGRGSIRLAGEGRPGDGWRMKRERKSPCYTTRWDEIPCARS</sequence>
<keyword evidence="3" id="KW-0741">SOS mutagenesis</keyword>
<gene>
    <name evidence="7" type="ORF">SUTH_01923</name>
</gene>
<dbReference type="GO" id="GO:0003684">
    <property type="term" value="F:damaged DNA binding"/>
    <property type="evidence" value="ECO:0007669"/>
    <property type="project" value="InterPro"/>
</dbReference>
<accession>W0SG17</accession>
<dbReference type="GO" id="GO:0006281">
    <property type="term" value="P:DNA repair"/>
    <property type="evidence" value="ECO:0007669"/>
    <property type="project" value="UniProtKB-KW"/>
</dbReference>
<dbReference type="InterPro" id="IPR001126">
    <property type="entry name" value="UmuC"/>
</dbReference>
<dbReference type="InterPro" id="IPR050116">
    <property type="entry name" value="DNA_polymerase-Y"/>
</dbReference>
<dbReference type="KEGG" id="shd:SUTH_01923"/>
<name>W0SG17_9PROT</name>
<dbReference type="Gene3D" id="1.10.150.20">
    <property type="entry name" value="5' to 3' exonuclease, C-terminal subdomain"/>
    <property type="match status" value="1"/>
</dbReference>
<dbReference type="Pfam" id="PF11799">
    <property type="entry name" value="IMS_C"/>
    <property type="match status" value="1"/>
</dbReference>
<organism evidence="7 8">
    <name type="scientific">Sulfuritalea hydrogenivorans sk43H</name>
    <dbReference type="NCBI Taxonomy" id="1223802"/>
    <lineage>
        <taxon>Bacteria</taxon>
        <taxon>Pseudomonadati</taxon>
        <taxon>Pseudomonadota</taxon>
        <taxon>Betaproteobacteria</taxon>
        <taxon>Nitrosomonadales</taxon>
        <taxon>Sterolibacteriaceae</taxon>
        <taxon>Sulfuritalea</taxon>
    </lineage>
</organism>
<keyword evidence="2" id="KW-0227">DNA damage</keyword>
<dbReference type="RefSeq" id="WP_041098844.1">
    <property type="nucleotide sequence ID" value="NZ_AP012547.1"/>
</dbReference>
<dbReference type="SUPFAM" id="SSF56672">
    <property type="entry name" value="DNA/RNA polymerases"/>
    <property type="match status" value="1"/>
</dbReference>
<evidence type="ECO:0000313" key="8">
    <source>
        <dbReference type="Proteomes" id="UP000031637"/>
    </source>
</evidence>
<dbReference type="Gene3D" id="3.30.70.270">
    <property type="match status" value="1"/>
</dbReference>
<dbReference type="GO" id="GO:0003887">
    <property type="term" value="F:DNA-directed DNA polymerase activity"/>
    <property type="evidence" value="ECO:0007669"/>
    <property type="project" value="TreeGrafter"/>
</dbReference>
<dbReference type="OrthoDB" id="9808813at2"/>
<protein>
    <submittedName>
        <fullName evidence="7">UMUC domain-containing protein DNA-repair protein</fullName>
    </submittedName>
</protein>
<keyword evidence="4" id="KW-0234">DNA repair</keyword>
<keyword evidence="5" id="KW-0742">SOS response</keyword>
<dbReference type="InterPro" id="IPR043128">
    <property type="entry name" value="Rev_trsase/Diguanyl_cyclase"/>
</dbReference>
<reference evidence="7 8" key="1">
    <citation type="journal article" date="2014" name="Syst. Appl. Microbiol.">
        <title>Complete genomes of freshwater sulfur oxidizers Sulfuricella denitrificans skB26 and Sulfuritalea hydrogenivorans sk43H: genetic insights into the sulfur oxidation pathway of betaproteobacteria.</title>
        <authorList>
            <person name="Watanabe T."/>
            <person name="Kojima H."/>
            <person name="Fukui M."/>
        </authorList>
    </citation>
    <scope>NUCLEOTIDE SEQUENCE [LARGE SCALE GENOMIC DNA]</scope>
    <source>
        <strain evidence="7">DSM22779</strain>
    </source>
</reference>
<dbReference type="EMBL" id="AP012547">
    <property type="protein sequence ID" value="BAO29715.1"/>
    <property type="molecule type" value="Genomic_DNA"/>
</dbReference>
<dbReference type="InterPro" id="IPR043502">
    <property type="entry name" value="DNA/RNA_pol_sf"/>
</dbReference>
<dbReference type="InterPro" id="IPR017961">
    <property type="entry name" value="DNA_pol_Y-fam_little_finger"/>
</dbReference>
<dbReference type="Pfam" id="PF00817">
    <property type="entry name" value="IMS"/>
    <property type="match status" value="1"/>
</dbReference>
<keyword evidence="8" id="KW-1185">Reference proteome</keyword>
<dbReference type="CDD" id="cd01700">
    <property type="entry name" value="PolY_Pol_V_umuC"/>
    <property type="match status" value="1"/>
</dbReference>
<dbReference type="GO" id="GO:0009432">
    <property type="term" value="P:SOS response"/>
    <property type="evidence" value="ECO:0007669"/>
    <property type="project" value="UniProtKB-KW"/>
</dbReference>
<dbReference type="AlphaFoldDB" id="W0SG17"/>
<evidence type="ECO:0000256" key="5">
    <source>
        <dbReference type="ARBA" id="ARBA00023236"/>
    </source>
</evidence>
<dbReference type="Proteomes" id="UP000031637">
    <property type="component" value="Chromosome"/>
</dbReference>
<evidence type="ECO:0000256" key="4">
    <source>
        <dbReference type="ARBA" id="ARBA00023204"/>
    </source>
</evidence>
<feature type="domain" description="UmuC" evidence="6">
    <location>
        <begin position="6"/>
        <end position="192"/>
    </location>
</feature>
<dbReference type="PROSITE" id="PS50173">
    <property type="entry name" value="UMUC"/>
    <property type="match status" value="1"/>
</dbReference>
<dbReference type="NCBIfam" id="NF002955">
    <property type="entry name" value="PRK03609.1"/>
    <property type="match status" value="1"/>
</dbReference>
<dbReference type="PANTHER" id="PTHR11076">
    <property type="entry name" value="DNA REPAIR POLYMERASE UMUC / TRANSFERASE FAMILY MEMBER"/>
    <property type="match status" value="1"/>
</dbReference>
<dbReference type="PANTHER" id="PTHR11076:SF34">
    <property type="entry name" value="PROTEIN UMUC"/>
    <property type="match status" value="1"/>
</dbReference>
<proteinExistence type="inferred from homology"/>
<dbReference type="GO" id="GO:0042276">
    <property type="term" value="P:error-prone translesion synthesis"/>
    <property type="evidence" value="ECO:0007669"/>
    <property type="project" value="TreeGrafter"/>
</dbReference>
<dbReference type="STRING" id="1223802.SUTH_01923"/>
<evidence type="ECO:0000256" key="3">
    <source>
        <dbReference type="ARBA" id="ARBA00023199"/>
    </source>
</evidence>
<comment type="similarity">
    <text evidence="1">Belongs to the DNA polymerase type-Y family.</text>
</comment>
<evidence type="ECO:0000313" key="7">
    <source>
        <dbReference type="EMBL" id="BAO29715.1"/>
    </source>
</evidence>
<evidence type="ECO:0000256" key="2">
    <source>
        <dbReference type="ARBA" id="ARBA00022763"/>
    </source>
</evidence>
<dbReference type="HOGENOM" id="CLU_012348_3_0_4"/>
<dbReference type="InterPro" id="IPR025188">
    <property type="entry name" value="DUF4113"/>
</dbReference>
<dbReference type="Gene3D" id="3.40.1170.60">
    <property type="match status" value="1"/>
</dbReference>
<dbReference type="Pfam" id="PF13438">
    <property type="entry name" value="DUF4113"/>
    <property type="match status" value="1"/>
</dbReference>